<feature type="domain" description="WHEP-TRS" evidence="21">
    <location>
        <begin position="740"/>
        <end position="796"/>
    </location>
</feature>
<dbReference type="CDD" id="cd00936">
    <property type="entry name" value="WEPRS_RNA"/>
    <property type="match status" value="4"/>
</dbReference>
<dbReference type="Pfam" id="PF00458">
    <property type="entry name" value="WHEP-TRS"/>
    <property type="match status" value="4"/>
</dbReference>
<evidence type="ECO:0000256" key="13">
    <source>
        <dbReference type="ARBA" id="ARBA00023268"/>
    </source>
</evidence>
<dbReference type="CDD" id="cd00778">
    <property type="entry name" value="ProRS_core_arch_euk"/>
    <property type="match status" value="1"/>
</dbReference>
<dbReference type="SUPFAM" id="SSF52954">
    <property type="entry name" value="Class II aaRS ABD-related"/>
    <property type="match status" value="1"/>
</dbReference>
<dbReference type="Gene3D" id="3.30.930.10">
    <property type="entry name" value="Bira Bifunctional Protein, Domain 2"/>
    <property type="match status" value="1"/>
</dbReference>
<dbReference type="EMBL" id="AGCU01036576">
    <property type="status" value="NOT_ANNOTATED_CDS"/>
    <property type="molecule type" value="Genomic_DNA"/>
</dbReference>
<comment type="similarity">
    <text evidence="1">In the C-terminal section; belongs to the class-II aminoacyl-tRNA synthetase family.</text>
</comment>
<dbReference type="NCBIfam" id="TIGR00463">
    <property type="entry name" value="gltX_arch"/>
    <property type="match status" value="1"/>
</dbReference>
<name>K7FW57_PELSI</name>
<dbReference type="CDD" id="cd10309">
    <property type="entry name" value="GST_C_GluProRS_N"/>
    <property type="match status" value="1"/>
</dbReference>
<evidence type="ECO:0000313" key="22">
    <source>
        <dbReference type="Ensembl" id="ENSPSIP00000012267.1"/>
    </source>
</evidence>
<evidence type="ECO:0000256" key="15">
    <source>
        <dbReference type="ARBA" id="ARBA00050792"/>
    </source>
</evidence>
<dbReference type="FunFam" id="1.10.287.10:FF:000006">
    <property type="entry name" value="Bifunctional glutamate/proline--tRNA ligase"/>
    <property type="match status" value="1"/>
</dbReference>
<dbReference type="FunFam" id="1.10.287.10:FF:000004">
    <property type="entry name" value="bifunctional glutamate/proline--tRNA ligase"/>
    <property type="match status" value="3"/>
</dbReference>
<keyword evidence="10" id="KW-0694">RNA-binding</keyword>
<organism evidence="22 23">
    <name type="scientific">Pelodiscus sinensis</name>
    <name type="common">Chinese softshell turtle</name>
    <name type="synonym">Trionyx sinensis</name>
    <dbReference type="NCBI Taxonomy" id="13735"/>
    <lineage>
        <taxon>Eukaryota</taxon>
        <taxon>Metazoa</taxon>
        <taxon>Chordata</taxon>
        <taxon>Craniata</taxon>
        <taxon>Vertebrata</taxon>
        <taxon>Euteleostomi</taxon>
        <taxon>Archelosauria</taxon>
        <taxon>Testudinata</taxon>
        <taxon>Testudines</taxon>
        <taxon>Cryptodira</taxon>
        <taxon>Trionychia</taxon>
        <taxon>Trionychidae</taxon>
        <taxon>Pelodiscus</taxon>
    </lineage>
</organism>
<dbReference type="PROSITE" id="PS50862">
    <property type="entry name" value="AA_TRNA_LIGASE_II"/>
    <property type="match status" value="1"/>
</dbReference>
<keyword evidence="11" id="KW-0648">Protein biosynthesis</keyword>
<evidence type="ECO:0000256" key="1">
    <source>
        <dbReference type="ARBA" id="ARBA00009968"/>
    </source>
</evidence>
<dbReference type="Gene3D" id="3.30.110.30">
    <property type="entry name" value="C-terminal domain of ProRS"/>
    <property type="match status" value="1"/>
</dbReference>
<dbReference type="InterPro" id="IPR000924">
    <property type="entry name" value="Glu/Gln-tRNA-synth"/>
</dbReference>
<dbReference type="InterPro" id="IPR000738">
    <property type="entry name" value="WHEP-TRS_dom"/>
</dbReference>
<keyword evidence="12" id="KW-0030">Aminoacyl-tRNA synthetase</keyword>
<evidence type="ECO:0000256" key="2">
    <source>
        <dbReference type="ARBA" id="ARBA00012831"/>
    </source>
</evidence>
<dbReference type="InterPro" id="IPR004154">
    <property type="entry name" value="Anticodon-bd"/>
</dbReference>
<dbReference type="InterPro" id="IPR020058">
    <property type="entry name" value="Glu/Gln-tRNA-synth_Ib_cat-dom"/>
</dbReference>
<dbReference type="InterPro" id="IPR014729">
    <property type="entry name" value="Rossmann-like_a/b/a_fold"/>
</dbReference>
<dbReference type="SMART" id="SM00946">
    <property type="entry name" value="ProRS-C_1"/>
    <property type="match status" value="1"/>
</dbReference>
<evidence type="ECO:0000256" key="5">
    <source>
        <dbReference type="ARBA" id="ARBA00022598"/>
    </source>
</evidence>
<evidence type="ECO:0000256" key="11">
    <source>
        <dbReference type="ARBA" id="ARBA00022917"/>
    </source>
</evidence>
<dbReference type="Gene3D" id="3.40.50.620">
    <property type="entry name" value="HUPs"/>
    <property type="match status" value="1"/>
</dbReference>
<evidence type="ECO:0000256" key="6">
    <source>
        <dbReference type="ARBA" id="ARBA00022723"/>
    </source>
</evidence>
<dbReference type="FunFam" id="3.30.930.10:FF:000007">
    <property type="entry name" value="Bifunctional glutamate/proline--tRNA ligase"/>
    <property type="match status" value="1"/>
</dbReference>
<dbReference type="PROSITE" id="PS51185">
    <property type="entry name" value="WHEP_TRS_2"/>
    <property type="match status" value="4"/>
</dbReference>
<dbReference type="GO" id="GO:0004818">
    <property type="term" value="F:glutamate-tRNA ligase activity"/>
    <property type="evidence" value="ECO:0007669"/>
    <property type="project" value="UniProtKB-EC"/>
</dbReference>
<dbReference type="PROSITE" id="PS00178">
    <property type="entry name" value="AA_TRNA_LIGASE_I"/>
    <property type="match status" value="1"/>
</dbReference>
<dbReference type="EC" id="6.1.1.17" evidence="3"/>
<dbReference type="EMBL" id="AGCU01036577">
    <property type="status" value="NOT_ANNOTATED_CDS"/>
    <property type="molecule type" value="Genomic_DNA"/>
</dbReference>
<dbReference type="Pfam" id="PF00587">
    <property type="entry name" value="tRNA-synt_2b"/>
    <property type="match status" value="1"/>
</dbReference>
<comment type="catalytic activity">
    <reaction evidence="15">
        <text>tRNA(Pro) + L-proline + ATP = L-prolyl-tRNA(Pro) + AMP + diphosphate</text>
        <dbReference type="Rhea" id="RHEA:14305"/>
        <dbReference type="Rhea" id="RHEA-COMP:9700"/>
        <dbReference type="Rhea" id="RHEA-COMP:9702"/>
        <dbReference type="ChEBI" id="CHEBI:30616"/>
        <dbReference type="ChEBI" id="CHEBI:33019"/>
        <dbReference type="ChEBI" id="CHEBI:60039"/>
        <dbReference type="ChEBI" id="CHEBI:78442"/>
        <dbReference type="ChEBI" id="CHEBI:78532"/>
        <dbReference type="ChEBI" id="CHEBI:456215"/>
        <dbReference type="EC" id="6.1.1.15"/>
    </reaction>
    <physiologicalReaction direction="left-to-right" evidence="15">
        <dbReference type="Rhea" id="RHEA:14306"/>
    </physiologicalReaction>
</comment>
<dbReference type="HAMAP" id="MF_02076">
    <property type="entry name" value="Glu_tRNA_synth_type2"/>
    <property type="match status" value="1"/>
</dbReference>
<dbReference type="CDD" id="cd00807">
    <property type="entry name" value="GlnRS_core"/>
    <property type="match status" value="1"/>
</dbReference>
<dbReference type="SUPFAM" id="SSF47060">
    <property type="entry name" value="S15/NS1 RNA-binding domain"/>
    <property type="match status" value="4"/>
</dbReference>
<dbReference type="SUPFAM" id="SSF47616">
    <property type="entry name" value="GST C-terminal domain-like"/>
    <property type="match status" value="1"/>
</dbReference>
<proteinExistence type="inferred from homology"/>
<dbReference type="InterPro" id="IPR004499">
    <property type="entry name" value="Pro-tRNA-ligase_IIa_arc-type"/>
</dbReference>
<comment type="catalytic activity">
    <reaction evidence="14">
        <text>tRNA(Glu) + L-glutamate + ATP = L-glutamyl-tRNA(Glu) + AMP + diphosphate</text>
        <dbReference type="Rhea" id="RHEA:23540"/>
        <dbReference type="Rhea" id="RHEA-COMP:9663"/>
        <dbReference type="Rhea" id="RHEA-COMP:9680"/>
        <dbReference type="ChEBI" id="CHEBI:29985"/>
        <dbReference type="ChEBI" id="CHEBI:30616"/>
        <dbReference type="ChEBI" id="CHEBI:33019"/>
        <dbReference type="ChEBI" id="CHEBI:78442"/>
        <dbReference type="ChEBI" id="CHEBI:78520"/>
        <dbReference type="ChEBI" id="CHEBI:456215"/>
        <dbReference type="EC" id="6.1.1.17"/>
    </reaction>
    <physiologicalReaction direction="left-to-right" evidence="14">
        <dbReference type="Rhea" id="RHEA:23541"/>
    </physiologicalReaction>
</comment>
<dbReference type="HAMAP" id="MF_01571">
    <property type="entry name" value="Pro_tRNA_synth_type3"/>
    <property type="match status" value="1"/>
</dbReference>
<dbReference type="InterPro" id="IPR006195">
    <property type="entry name" value="aa-tRNA-synth_II"/>
</dbReference>
<dbReference type="InterPro" id="IPR011035">
    <property type="entry name" value="Ribosomal_bL25/Gln-tRNA_synth"/>
</dbReference>
<keyword evidence="5" id="KW-0436">Ligase</keyword>
<dbReference type="Gene3D" id="2.40.240.10">
    <property type="entry name" value="Ribosomal Protein L25, Chain P"/>
    <property type="match status" value="1"/>
</dbReference>
<dbReference type="EMBL" id="AGCU01036578">
    <property type="status" value="NOT_ANNOTATED_CDS"/>
    <property type="molecule type" value="Genomic_DNA"/>
</dbReference>
<keyword evidence="6" id="KW-0479">Metal-binding</keyword>
<dbReference type="InterPro" id="IPR020059">
    <property type="entry name" value="Glu/Gln-tRNA-synth_Ib_codon-bd"/>
</dbReference>
<reference evidence="23" key="2">
    <citation type="journal article" date="2013" name="Nat. Genet.">
        <title>The draft genomes of soft-shell turtle and green sea turtle yield insights into the development and evolution of the turtle-specific body plan.</title>
        <authorList>
            <person name="Wang Z."/>
            <person name="Pascual-Anaya J."/>
            <person name="Zadissa A."/>
            <person name="Li W."/>
            <person name="Niimura Y."/>
            <person name="Huang Z."/>
            <person name="Li C."/>
            <person name="White S."/>
            <person name="Xiong Z."/>
            <person name="Fang D."/>
            <person name="Wang B."/>
            <person name="Ming Y."/>
            <person name="Chen Y."/>
            <person name="Zheng Y."/>
            <person name="Kuraku S."/>
            <person name="Pignatelli M."/>
            <person name="Herrero J."/>
            <person name="Beal K."/>
            <person name="Nozawa M."/>
            <person name="Li Q."/>
            <person name="Wang J."/>
            <person name="Zhang H."/>
            <person name="Yu L."/>
            <person name="Shigenobu S."/>
            <person name="Wang J."/>
            <person name="Liu J."/>
            <person name="Flicek P."/>
            <person name="Searle S."/>
            <person name="Wang J."/>
            <person name="Kuratani S."/>
            <person name="Yin Y."/>
            <person name="Aken B."/>
            <person name="Zhang G."/>
            <person name="Irie N."/>
        </authorList>
    </citation>
    <scope>NUCLEOTIDE SEQUENCE [LARGE SCALE GENOMIC DNA]</scope>
    <source>
        <strain evidence="23">Daiwa-1</strain>
    </source>
</reference>
<dbReference type="SUPFAM" id="SSF50715">
    <property type="entry name" value="Ribosomal protein L25-like"/>
    <property type="match status" value="1"/>
</dbReference>
<dbReference type="Pfam" id="PF09180">
    <property type="entry name" value="ProRS-C_1"/>
    <property type="match status" value="1"/>
</dbReference>
<dbReference type="Gene3D" id="1.20.1050.130">
    <property type="match status" value="1"/>
</dbReference>
<evidence type="ECO:0000256" key="14">
    <source>
        <dbReference type="ARBA" id="ARBA00047366"/>
    </source>
</evidence>
<evidence type="ECO:0000256" key="3">
    <source>
        <dbReference type="ARBA" id="ARBA00012835"/>
    </source>
</evidence>
<evidence type="ECO:0000256" key="19">
    <source>
        <dbReference type="SAM" id="MobiDB-lite"/>
    </source>
</evidence>
<evidence type="ECO:0000256" key="9">
    <source>
        <dbReference type="ARBA" id="ARBA00022840"/>
    </source>
</evidence>
<dbReference type="InterPro" id="IPR009068">
    <property type="entry name" value="uS15_NS1_RNA-bd_sf"/>
</dbReference>
<keyword evidence="13" id="KW-0511">Multifunctional enzyme</keyword>
<sequence>LGALLTVEHVKNDVKISVEEGKETMLRVSDHVVFTDVNSIVRYLGRVATSAGLYGSNLLEHTEIDHWLEFSATKLYTSAQFASAVLELNHCLSLRTYLVGNSLSLADLCVWAVLKGSSAWQKQLQQNKAPVHAKRWYDFLEAQCAFQSVGTKWAAAASKTKVATEKKQDVGKFVELPGAEMGKVVVRFPPEASGYLHIGHAKAALLNQHYQVNFKGKLIMRFDDTNPEKEKEDFEKVILEDVAMLHIKPDQFTYTSDHFETIMKYAEKLIQEGKAYVDDTPAEQMKMEREQRIESKHRNNSVEKNLQMWEDMKKGTEYGQTCCLRAKIDMNSNNGCMRDPTLYRCKNQPHPRTASNYNVYPTYDFACPIVDSIEGVTHALRTTEYHDRDEQFYWFIDALGIRKPYIWEYSRLNLNNTVLSKRKLTWFVNEGLVDGWDDPRFPTVRGVLRRGMTVEGLKQFIAAQGSSRSVVNMEWDKIWSFNKKVIDPVAPRYTALLKDEVVIVNIPEALEEMKEVAKHPKNTDVGLKPVWYSSKVLIEGADADTFTEGEMVTFINWGNVIITKIHSRNSSKKIVSIDAKLNMENKDYKKTTKITWLAETAHEPLIPTVCVNYNHLITKPVLGKDEDFKQYVNRNSKQEELMLGDPCLKELKKGDIVQLQRRGFFICDQPYEPFSPYSCKESPCILIYIPDGHTKEMPTSGSKEKTKAETAKKEASSASKGKSAPLVANTSSPASAASEDPLVFYNRVVAQGDVVRDLKAKKASKEDIDAAVKQLLALKVDYKEKTGQEYKPGNPPAAAVAVSNVSSVSETSSILESKDLYDKVAEQGEVVRKLKAEKASKDQIDAAVKVLLTLKAEYKQKTGQEYKPGNPPAAPPFTCSSAATLPSPTPCNNLTSSSTIDSKTLYDNIAEQGEVVRKLKAEKASKDKVDESVKLLLSLKAAYKEKTGQDYKPGYLPAAQISASSPTTSTEISGPDTPEAKVLFNKVACQGEEVRKLKAGKAEKDKVDAAVQELLQLKAQYKSLAGIDYKPVSATGAEDKDKKKKEKENKSEKQNKQQKQSDSQKKDYPKDQGGNGLPSDGPGEGQGPKKQTRLGLEAKKEENLADWFSQVITKSEMIEYYDVSGCYILRPWSFFIWESIKEFFDGEIKKLGVENCYFPMFVSQAALEKEKTHIADFAPEVAWVTKSGKTELAEPIAVRPTSETVMYPAYAKWVQSHRDLPIKLNQWCNVVRWEFKHPQPFLRTREFLWQEGHTAFATYEEAAEEVLQILDLYARVYEDLLAIPVVKGRKTEKEKFAGGDYTTTVEAFVSASGRAIQGATSHHLGQNFSKMFEIVFEDPKIPGEKQFAYQNSWGISTRTIGVMTLIHGDNMGLVLPPRVACVQVVVIPCGITNTLSEVDKEALMKKCNEYLKRLLQVNVRARADLRDNYSPGWKFNHWELKGVPIRLEVGPRDMKNCQFVAVRRDTGEKMTFAEHEAEDKLTHILEEIHANLYNRAFEDLKNSMVVANTMEDFQKELESGKIVQIPFCGEMECEDWIKKTTARDQDLEPGAPSMGAKSLCIPFKPLCELQHGAECVCGNNPAKFYTLFGRSY</sequence>
<feature type="domain" description="WHEP-TRS" evidence="21">
    <location>
        <begin position="979"/>
        <end position="1035"/>
    </location>
</feature>
<dbReference type="GO" id="GO:0005524">
    <property type="term" value="F:ATP binding"/>
    <property type="evidence" value="ECO:0007669"/>
    <property type="project" value="UniProtKB-KW"/>
</dbReference>
<dbReference type="InterPro" id="IPR002314">
    <property type="entry name" value="aa-tRNA-synt_IIb"/>
</dbReference>
<dbReference type="Ensembl" id="ENSPSIT00000012326.1">
    <property type="protein sequence ID" value="ENSPSIP00000012267.1"/>
    <property type="gene ID" value="ENSPSIG00000010709.1"/>
</dbReference>
<feature type="region of interest" description="Disordered" evidence="19">
    <location>
        <begin position="695"/>
        <end position="736"/>
    </location>
</feature>
<dbReference type="EMBL" id="AGCU01036573">
    <property type="status" value="NOT_ANNOTATED_CDS"/>
    <property type="molecule type" value="Genomic_DNA"/>
</dbReference>
<evidence type="ECO:0000256" key="8">
    <source>
        <dbReference type="ARBA" id="ARBA00022833"/>
    </source>
</evidence>
<keyword evidence="4" id="KW-0597">Phosphoprotein</keyword>
<dbReference type="InterPro" id="IPR016061">
    <property type="entry name" value="Pro-tRNA_ligase_II_C"/>
</dbReference>
<comment type="similarity">
    <text evidence="16">In the N-terminal section; belongs to the class-I aminoacyl-tRNA synthetase family. Glutamate--tRNA ligase type 2 subfamily.</text>
</comment>
<evidence type="ECO:0000256" key="18">
    <source>
        <dbReference type="ARBA" id="ARBA00076053"/>
    </source>
</evidence>
<protein>
    <recommendedName>
        <fullName evidence="17">Bifunctional glutamate/proline--tRNA ligase</fullName>
        <ecNumber evidence="2">6.1.1.15</ecNumber>
        <ecNumber evidence="3">6.1.1.17</ecNumber>
    </recommendedName>
    <alternativeName>
        <fullName evidence="18">Bifunctional aminoacyl-tRNA synthetase</fullName>
    </alternativeName>
</protein>
<dbReference type="Pfam" id="PF20974">
    <property type="entry name" value="tRNA-synt_1c_C2"/>
    <property type="match status" value="1"/>
</dbReference>
<keyword evidence="23" id="KW-1185">Reference proteome</keyword>
<dbReference type="PRINTS" id="PR00987">
    <property type="entry name" value="TRNASYNTHGLU"/>
</dbReference>
<dbReference type="GO" id="GO:0004827">
    <property type="term" value="F:proline-tRNA ligase activity"/>
    <property type="evidence" value="ECO:0007669"/>
    <property type="project" value="UniProtKB-EC"/>
</dbReference>
<dbReference type="Pfam" id="PF03129">
    <property type="entry name" value="HGTP_anticodon"/>
    <property type="match status" value="1"/>
</dbReference>
<dbReference type="Proteomes" id="UP000007267">
    <property type="component" value="Unassembled WGS sequence"/>
</dbReference>
<dbReference type="FunFam" id="3.40.50.800:FF:000005">
    <property type="entry name" value="bifunctional glutamate/proline--tRNA ligase"/>
    <property type="match status" value="1"/>
</dbReference>
<dbReference type="GeneTree" id="ENSGT00550000074815"/>
<dbReference type="FunFam" id="2.40.240.10:FF:000005">
    <property type="entry name" value="Bifunctional glutamate/proline--tRNA ligase"/>
    <property type="match status" value="1"/>
</dbReference>
<dbReference type="InterPro" id="IPR017449">
    <property type="entry name" value="Pro-tRNA_synth_II"/>
</dbReference>
<accession>K7FW57</accession>
<dbReference type="SUPFAM" id="SSF55681">
    <property type="entry name" value="Class II aaRS and biotin synthetases"/>
    <property type="match status" value="1"/>
</dbReference>
<dbReference type="GO" id="GO:0006424">
    <property type="term" value="P:glutamyl-tRNA aminoacylation"/>
    <property type="evidence" value="ECO:0007669"/>
    <property type="project" value="InterPro"/>
</dbReference>
<dbReference type="SMART" id="SM00991">
    <property type="entry name" value="WHEP-TRS"/>
    <property type="match status" value="4"/>
</dbReference>
<evidence type="ECO:0000313" key="23">
    <source>
        <dbReference type="Proteomes" id="UP000007267"/>
    </source>
</evidence>
<dbReference type="SUPFAM" id="SSF52374">
    <property type="entry name" value="Nucleotidylyl transferase"/>
    <property type="match status" value="1"/>
</dbReference>
<evidence type="ECO:0000256" key="10">
    <source>
        <dbReference type="ARBA" id="ARBA00022884"/>
    </source>
</evidence>
<dbReference type="EMBL" id="AGCU01036579">
    <property type="status" value="NOT_ANNOTATED_CDS"/>
    <property type="molecule type" value="Genomic_DNA"/>
</dbReference>
<feature type="domain" description="WHEP-TRS" evidence="21">
    <location>
        <begin position="816"/>
        <end position="872"/>
    </location>
</feature>
<dbReference type="EC" id="6.1.1.15" evidence="2"/>
<reference evidence="22" key="3">
    <citation type="submission" date="2025-08" db="UniProtKB">
        <authorList>
            <consortium name="Ensembl"/>
        </authorList>
    </citation>
    <scope>IDENTIFICATION</scope>
</reference>
<dbReference type="GO" id="GO:0003723">
    <property type="term" value="F:RNA binding"/>
    <property type="evidence" value="ECO:0007669"/>
    <property type="project" value="UniProtKB-KW"/>
</dbReference>
<dbReference type="InterPro" id="IPR045864">
    <property type="entry name" value="aa-tRNA-synth_II/BPL/LPL"/>
</dbReference>
<dbReference type="GO" id="GO:0005737">
    <property type="term" value="C:cytoplasm"/>
    <property type="evidence" value="ECO:0007669"/>
    <property type="project" value="InterPro"/>
</dbReference>
<dbReference type="InterPro" id="IPR036282">
    <property type="entry name" value="Glutathione-S-Trfase_C_sf"/>
</dbReference>
<dbReference type="InterPro" id="IPR049437">
    <property type="entry name" value="tRNA-synt_1c_C2"/>
</dbReference>
<dbReference type="CDD" id="cd00862">
    <property type="entry name" value="ProRS_anticodon_zinc"/>
    <property type="match status" value="1"/>
</dbReference>
<keyword evidence="8" id="KW-0862">Zinc</keyword>
<dbReference type="EMBL" id="AGCU01036575">
    <property type="status" value="NOT_ANNOTATED_CDS"/>
    <property type="molecule type" value="Genomic_DNA"/>
</dbReference>
<dbReference type="Gene3D" id="1.10.287.10">
    <property type="entry name" value="S15/NS1, RNA-binding"/>
    <property type="match status" value="4"/>
</dbReference>
<keyword evidence="9" id="KW-0067">ATP-binding</keyword>
<reference evidence="23" key="1">
    <citation type="submission" date="2011-10" db="EMBL/GenBank/DDBJ databases">
        <authorList>
            <consortium name="Soft-shell Turtle Genome Consortium"/>
        </authorList>
    </citation>
    <scope>NUCLEOTIDE SEQUENCE [LARGE SCALE GENOMIC DNA]</scope>
    <source>
        <strain evidence="23">Daiwa-1</strain>
    </source>
</reference>
<dbReference type="InterPro" id="IPR020056">
    <property type="entry name" value="Rbsml_bL25/Gln-tRNA_synth_N"/>
</dbReference>
<feature type="compositionally biased region" description="Basic and acidic residues" evidence="19">
    <location>
        <begin position="1037"/>
        <end position="1055"/>
    </location>
</feature>
<dbReference type="PANTHER" id="PTHR43382:SF2">
    <property type="entry name" value="BIFUNCTIONAL GLUTAMATE_PROLINE--TRNA LIGASE"/>
    <property type="match status" value="1"/>
</dbReference>
<dbReference type="NCBIfam" id="TIGR00408">
    <property type="entry name" value="proS_fam_I"/>
    <property type="match status" value="1"/>
</dbReference>
<evidence type="ECO:0000256" key="12">
    <source>
        <dbReference type="ARBA" id="ARBA00023146"/>
    </source>
</evidence>
<dbReference type="GO" id="GO:0006433">
    <property type="term" value="P:prolyl-tRNA aminoacylation"/>
    <property type="evidence" value="ECO:0007669"/>
    <property type="project" value="InterPro"/>
</dbReference>
<keyword evidence="7" id="KW-0547">Nucleotide-binding</keyword>
<feature type="compositionally biased region" description="Basic and acidic residues" evidence="19">
    <location>
        <begin position="695"/>
        <end position="715"/>
    </location>
</feature>
<dbReference type="Pfam" id="PF03950">
    <property type="entry name" value="tRNA-synt_1c_C"/>
    <property type="match status" value="1"/>
</dbReference>
<dbReference type="GO" id="GO:0017101">
    <property type="term" value="C:aminoacyl-tRNA synthetase multienzyme complex"/>
    <property type="evidence" value="ECO:0007669"/>
    <property type="project" value="UniProtKB-ARBA"/>
</dbReference>
<feature type="domain" description="Aminoacyl-transfer RNA synthetases class-II family profile" evidence="20">
    <location>
        <begin position="1134"/>
        <end position="1376"/>
    </location>
</feature>
<feature type="region of interest" description="Disordered" evidence="19">
    <location>
        <begin position="1035"/>
        <end position="1092"/>
    </location>
</feature>
<dbReference type="Pfam" id="PF00749">
    <property type="entry name" value="tRNA-synt_1c"/>
    <property type="match status" value="1"/>
</dbReference>
<dbReference type="PROSITE" id="PS00762">
    <property type="entry name" value="WHEP_TRS_1"/>
    <property type="match status" value="4"/>
</dbReference>
<dbReference type="HOGENOM" id="CLU_001882_0_1_1"/>
<dbReference type="InterPro" id="IPR004526">
    <property type="entry name" value="Glu-tRNA-synth_arc/euk"/>
</dbReference>
<dbReference type="FunFam" id="3.40.50.620:FF:000070">
    <property type="entry name" value="Bifunctional glutamate/proline--tRNA ligase"/>
    <property type="match status" value="1"/>
</dbReference>
<evidence type="ECO:0000256" key="16">
    <source>
        <dbReference type="ARBA" id="ARBA00061295"/>
    </source>
</evidence>
<dbReference type="Gene3D" id="3.40.50.800">
    <property type="entry name" value="Anticodon-binding domain"/>
    <property type="match status" value="1"/>
</dbReference>
<evidence type="ECO:0000259" key="21">
    <source>
        <dbReference type="PROSITE" id="PS51185"/>
    </source>
</evidence>
<evidence type="ECO:0000256" key="17">
    <source>
        <dbReference type="ARBA" id="ARBA00067786"/>
    </source>
</evidence>
<dbReference type="PANTHER" id="PTHR43382">
    <property type="entry name" value="PROLYL-TRNA SYNTHETASE"/>
    <property type="match status" value="1"/>
</dbReference>
<gene>
    <name evidence="22" type="primary">EPRS1</name>
</gene>
<evidence type="ECO:0000256" key="7">
    <source>
        <dbReference type="ARBA" id="ARBA00022741"/>
    </source>
</evidence>
<dbReference type="InterPro" id="IPR033721">
    <property type="entry name" value="ProRS_core_arch_euk"/>
</dbReference>
<reference evidence="22" key="4">
    <citation type="submission" date="2025-09" db="UniProtKB">
        <authorList>
            <consortium name="Ensembl"/>
        </authorList>
    </citation>
    <scope>IDENTIFICATION</scope>
</reference>
<feature type="domain" description="WHEP-TRS" evidence="21">
    <location>
        <begin position="901"/>
        <end position="957"/>
    </location>
</feature>
<dbReference type="InterPro" id="IPR036621">
    <property type="entry name" value="Anticodon-bd_dom_sf"/>
</dbReference>
<evidence type="ECO:0000259" key="20">
    <source>
        <dbReference type="PROSITE" id="PS50862"/>
    </source>
</evidence>
<dbReference type="InterPro" id="IPR001412">
    <property type="entry name" value="aa-tRNA-synth_I_CS"/>
</dbReference>
<evidence type="ECO:0000256" key="4">
    <source>
        <dbReference type="ARBA" id="ARBA00022553"/>
    </source>
</evidence>
<dbReference type="GO" id="GO:0046872">
    <property type="term" value="F:metal ion binding"/>
    <property type="evidence" value="ECO:0007669"/>
    <property type="project" value="UniProtKB-KW"/>
</dbReference>
<dbReference type="SUPFAM" id="SSF64586">
    <property type="entry name" value="C-terminal domain of ProRS"/>
    <property type="match status" value="1"/>
</dbReference>
<dbReference type="EMBL" id="AGCU01036574">
    <property type="status" value="NOT_ANNOTATED_CDS"/>
    <property type="molecule type" value="Genomic_DNA"/>
</dbReference>
<dbReference type="FunFam" id="3.30.110.30:FF:000001">
    <property type="entry name" value="Bifunctional glutamate/proline--tRNA ligase"/>
    <property type="match status" value="1"/>
</dbReference>